<feature type="compositionally biased region" description="Basic and acidic residues" evidence="1">
    <location>
        <begin position="157"/>
        <end position="167"/>
    </location>
</feature>
<evidence type="ECO:0000259" key="2">
    <source>
        <dbReference type="PROSITE" id="PS00028"/>
    </source>
</evidence>
<evidence type="ECO:0000313" key="3">
    <source>
        <dbReference type="EMBL" id="CAD8620971.1"/>
    </source>
</evidence>
<feature type="compositionally biased region" description="Basic residues" evidence="1">
    <location>
        <begin position="175"/>
        <end position="185"/>
    </location>
</feature>
<sequence>MNEQTLFQVLPNAQKVETLGSGLRKQRVATQRGEDYEPRRGDLRVFESEKAQAAPVAVKVLKCPHPGCTRVFGEQCDLAKHIHWAHPACSLQSNVLVLPPPPPKPCAVALDMAWSEAAGALSLTILVHGQSLESIKAEQVAAEKAVEERAEALKKEARRREKLREAAAEGDAAAPRRRGSGHRHQYSAKEKLKILEIFDQIYNDASITQKVVTFESSPRAKSTPYSTALRWSNPVTRAAISAAAGREHANSLLRIDKVLVRKKGQFSGMEKDLDGRVVKRRARGLRVSGRWLSATAKSILHKNYAHLPGALTFKAGVWWRRRFSIRFNYVPRKKTNVKNKSWAQSEPVLLRYLGGLRKRLRGADWVQPSPNDEEEPEPEDVNPEREEAESRGEQAILDDEDDADPDDELITFALPAGCSIAPPPTALQLEYKSAVGSELIGRVICFNWAAIGLVRGEDHTREHRWPCQVQGRACQLFRLLRDGRPGRHAPSEGGEL</sequence>
<dbReference type="AlphaFoldDB" id="A0A7S0LRZ1"/>
<dbReference type="PROSITE" id="PS00028">
    <property type="entry name" value="ZINC_FINGER_C2H2_1"/>
    <property type="match status" value="1"/>
</dbReference>
<name>A0A7S0LRZ1_9EUKA</name>
<evidence type="ECO:0000256" key="1">
    <source>
        <dbReference type="SAM" id="MobiDB-lite"/>
    </source>
</evidence>
<dbReference type="InterPro" id="IPR013087">
    <property type="entry name" value="Znf_C2H2_type"/>
</dbReference>
<proteinExistence type="predicted"/>
<protein>
    <recommendedName>
        <fullName evidence="2">C2H2-type domain-containing protein</fullName>
    </recommendedName>
</protein>
<feature type="compositionally biased region" description="Acidic residues" evidence="1">
    <location>
        <begin position="371"/>
        <end position="381"/>
    </location>
</feature>
<organism evidence="3">
    <name type="scientific">Coccolithus braarudii</name>
    <dbReference type="NCBI Taxonomy" id="221442"/>
    <lineage>
        <taxon>Eukaryota</taxon>
        <taxon>Haptista</taxon>
        <taxon>Haptophyta</taxon>
        <taxon>Prymnesiophyceae</taxon>
        <taxon>Coccolithales</taxon>
        <taxon>Coccolithaceae</taxon>
        <taxon>Coccolithus</taxon>
    </lineage>
</organism>
<dbReference type="EMBL" id="HBEY01050645">
    <property type="protein sequence ID" value="CAD8620971.1"/>
    <property type="molecule type" value="Transcribed_RNA"/>
</dbReference>
<feature type="region of interest" description="Disordered" evidence="1">
    <location>
        <begin position="364"/>
        <end position="402"/>
    </location>
</feature>
<gene>
    <name evidence="3" type="ORF">CPEL01642_LOCUS24354</name>
</gene>
<accession>A0A7S0LRZ1</accession>
<reference evidence="3" key="1">
    <citation type="submission" date="2021-01" db="EMBL/GenBank/DDBJ databases">
        <authorList>
            <person name="Corre E."/>
            <person name="Pelletier E."/>
            <person name="Niang G."/>
            <person name="Scheremetjew M."/>
            <person name="Finn R."/>
            <person name="Kale V."/>
            <person name="Holt S."/>
            <person name="Cochrane G."/>
            <person name="Meng A."/>
            <person name="Brown T."/>
            <person name="Cohen L."/>
        </authorList>
    </citation>
    <scope>NUCLEOTIDE SEQUENCE</scope>
    <source>
        <strain evidence="3">PLY182g</strain>
    </source>
</reference>
<feature type="domain" description="C2H2-type" evidence="2">
    <location>
        <begin position="63"/>
        <end position="86"/>
    </location>
</feature>
<feature type="region of interest" description="Disordered" evidence="1">
    <location>
        <begin position="157"/>
        <end position="185"/>
    </location>
</feature>
<feature type="compositionally biased region" description="Basic and acidic residues" evidence="1">
    <location>
        <begin position="382"/>
        <end position="392"/>
    </location>
</feature>